<comment type="similarity">
    <text evidence="1">Belongs to the LysR transcriptional regulatory family.</text>
</comment>
<keyword evidence="4" id="KW-0804">Transcription</keyword>
<evidence type="ECO:0000256" key="1">
    <source>
        <dbReference type="ARBA" id="ARBA00009437"/>
    </source>
</evidence>
<proteinExistence type="inferred from homology"/>
<evidence type="ECO:0000256" key="3">
    <source>
        <dbReference type="ARBA" id="ARBA00023125"/>
    </source>
</evidence>
<dbReference type="SUPFAM" id="SSF53850">
    <property type="entry name" value="Periplasmic binding protein-like II"/>
    <property type="match status" value="1"/>
</dbReference>
<evidence type="ECO:0000313" key="6">
    <source>
        <dbReference type="EMBL" id="MDT0347108.1"/>
    </source>
</evidence>
<dbReference type="Pfam" id="PF03466">
    <property type="entry name" value="LysR_substrate"/>
    <property type="match status" value="1"/>
</dbReference>
<dbReference type="InterPro" id="IPR005119">
    <property type="entry name" value="LysR_subst-bd"/>
</dbReference>
<dbReference type="Proteomes" id="UP001183246">
    <property type="component" value="Unassembled WGS sequence"/>
</dbReference>
<dbReference type="PANTHER" id="PTHR30419">
    <property type="entry name" value="HTH-TYPE TRANSCRIPTIONAL REGULATOR YBHD"/>
    <property type="match status" value="1"/>
</dbReference>
<dbReference type="PRINTS" id="PR00039">
    <property type="entry name" value="HTHLYSR"/>
</dbReference>
<dbReference type="CDD" id="cd08436">
    <property type="entry name" value="PBP2_LTTR_like_3"/>
    <property type="match status" value="1"/>
</dbReference>
<accession>A0ABU2N226</accession>
<evidence type="ECO:0000313" key="7">
    <source>
        <dbReference type="Proteomes" id="UP001183246"/>
    </source>
</evidence>
<dbReference type="InterPro" id="IPR036390">
    <property type="entry name" value="WH_DNA-bd_sf"/>
</dbReference>
<gene>
    <name evidence="6" type="ORF">RM590_31680</name>
</gene>
<organism evidence="6 7">
    <name type="scientific">Streptomyces litchfieldiae</name>
    <dbReference type="NCBI Taxonomy" id="3075543"/>
    <lineage>
        <taxon>Bacteria</taxon>
        <taxon>Bacillati</taxon>
        <taxon>Actinomycetota</taxon>
        <taxon>Actinomycetes</taxon>
        <taxon>Kitasatosporales</taxon>
        <taxon>Streptomycetaceae</taxon>
        <taxon>Streptomyces</taxon>
    </lineage>
</organism>
<dbReference type="InterPro" id="IPR050950">
    <property type="entry name" value="HTH-type_LysR_regulators"/>
</dbReference>
<dbReference type="InterPro" id="IPR036388">
    <property type="entry name" value="WH-like_DNA-bd_sf"/>
</dbReference>
<sequence>MELRHLEYFVAVAEERHFTRAADRLLVSQSGLSASVRALERELGARLFLRNTRSVELTEAGRALLGEARRTLAGMRAAREAVAAVQGLLSGTLAIGSEQCIGGVNVSEVLAGFRTRYPGVEIRLRQAGSQFLAEDVAAGRLDLAFVALCGRRPPQGVRTLPLTAEPLVLVCPPGHPLGGGDRVGWAELGGETFVDFAPDWGARALSDAAFAERGVRRTVALEVNDVHSLLDLVGHGLGVALVPEHITRKPQAAALPLVRLPADSTPVWTASVAAPAPDRTGPAAQRLLDLVPGLSAPGPVRAA</sequence>
<protein>
    <submittedName>
        <fullName evidence="6">LysR family transcriptional regulator</fullName>
    </submittedName>
</protein>
<dbReference type="InterPro" id="IPR000847">
    <property type="entry name" value="LysR_HTH_N"/>
</dbReference>
<name>A0ABU2N226_9ACTN</name>
<reference evidence="7" key="1">
    <citation type="submission" date="2023-07" db="EMBL/GenBank/DDBJ databases">
        <title>30 novel species of actinomycetes from the DSMZ collection.</title>
        <authorList>
            <person name="Nouioui I."/>
        </authorList>
    </citation>
    <scope>NUCLEOTIDE SEQUENCE [LARGE SCALE GENOMIC DNA]</scope>
    <source>
        <strain evidence="7">DSM 44938</strain>
    </source>
</reference>
<feature type="domain" description="HTH lysR-type" evidence="5">
    <location>
        <begin position="1"/>
        <end position="58"/>
    </location>
</feature>
<dbReference type="PROSITE" id="PS50931">
    <property type="entry name" value="HTH_LYSR"/>
    <property type="match status" value="1"/>
</dbReference>
<dbReference type="EMBL" id="JAVREL010000027">
    <property type="protein sequence ID" value="MDT0347108.1"/>
    <property type="molecule type" value="Genomic_DNA"/>
</dbReference>
<dbReference type="Gene3D" id="3.40.190.290">
    <property type="match status" value="1"/>
</dbReference>
<dbReference type="Gene3D" id="1.10.10.10">
    <property type="entry name" value="Winged helix-like DNA-binding domain superfamily/Winged helix DNA-binding domain"/>
    <property type="match status" value="1"/>
</dbReference>
<dbReference type="Pfam" id="PF00126">
    <property type="entry name" value="HTH_1"/>
    <property type="match status" value="1"/>
</dbReference>
<dbReference type="RefSeq" id="WP_311708233.1">
    <property type="nucleotide sequence ID" value="NZ_JAVREL010000027.1"/>
</dbReference>
<evidence type="ECO:0000256" key="2">
    <source>
        <dbReference type="ARBA" id="ARBA00023015"/>
    </source>
</evidence>
<keyword evidence="7" id="KW-1185">Reference proteome</keyword>
<keyword evidence="2" id="KW-0805">Transcription regulation</keyword>
<evidence type="ECO:0000256" key="4">
    <source>
        <dbReference type="ARBA" id="ARBA00023163"/>
    </source>
</evidence>
<evidence type="ECO:0000259" key="5">
    <source>
        <dbReference type="PROSITE" id="PS50931"/>
    </source>
</evidence>
<dbReference type="PANTHER" id="PTHR30419:SF31">
    <property type="entry name" value="BLR3139 PROTEIN"/>
    <property type="match status" value="1"/>
</dbReference>
<keyword evidence="3" id="KW-0238">DNA-binding</keyword>
<dbReference type="SUPFAM" id="SSF46785">
    <property type="entry name" value="Winged helix' DNA-binding domain"/>
    <property type="match status" value="1"/>
</dbReference>
<comment type="caution">
    <text evidence="6">The sequence shown here is derived from an EMBL/GenBank/DDBJ whole genome shotgun (WGS) entry which is preliminary data.</text>
</comment>